<name>A0A4Y2LX50_ARAVE</name>
<proteinExistence type="predicted"/>
<dbReference type="InterPro" id="IPR051183">
    <property type="entry name" value="U1_U11-U12_snRNP_70-35kDa"/>
</dbReference>
<feature type="region of interest" description="Disordered" evidence="7">
    <location>
        <begin position="175"/>
        <end position="214"/>
    </location>
</feature>
<reference evidence="9 10" key="1">
    <citation type="journal article" date="2019" name="Sci. Rep.">
        <title>Orb-weaving spider Araneus ventricosus genome elucidates the spidroin gene catalogue.</title>
        <authorList>
            <person name="Kono N."/>
            <person name="Nakamura H."/>
            <person name="Ohtoshi R."/>
            <person name="Moran D.A.P."/>
            <person name="Shinohara A."/>
            <person name="Yoshida Y."/>
            <person name="Fujiwara M."/>
            <person name="Mori M."/>
            <person name="Tomita M."/>
            <person name="Arakawa K."/>
        </authorList>
    </citation>
    <scope>NUCLEOTIDE SEQUENCE [LARGE SCALE GENOMIC DNA]</scope>
</reference>
<dbReference type="FunFam" id="3.30.70.330:FF:000132">
    <property type="entry name" value="Small nuclear ribonucleoprotein U11/U12 subunit 35"/>
    <property type="match status" value="1"/>
</dbReference>
<dbReference type="SUPFAM" id="SSF54928">
    <property type="entry name" value="RNA-binding domain, RBD"/>
    <property type="match status" value="1"/>
</dbReference>
<evidence type="ECO:0000259" key="8">
    <source>
        <dbReference type="PROSITE" id="PS50102"/>
    </source>
</evidence>
<dbReference type="OrthoDB" id="6159137at2759"/>
<accession>A0A4Y2LX50</accession>
<dbReference type="Proteomes" id="UP000499080">
    <property type="component" value="Unassembled WGS sequence"/>
</dbReference>
<sequence length="214" mass="24906">NLNMTSHSWEPVPRTYDPLKAGSIDGTDTIPHDHGIIRAMQAEYKPNKLVVGDPKATVFVGHLNPCTDESTLRKIFSHCGEIKRLRLIRDIVTGFSKGYAFIEFYDKYDALRARRDIDHTIIDDKEVLVDFECERILKGWVPRRLGGGFSGKKESGQLRFGCKERPFKRPLLMLKQSHDDHREDSDRNSYSDRNYSRDKYSDRHGSYKRSRHYD</sequence>
<organism evidence="9 10">
    <name type="scientific">Araneus ventricosus</name>
    <name type="common">Orbweaver spider</name>
    <name type="synonym">Epeira ventricosa</name>
    <dbReference type="NCBI Taxonomy" id="182803"/>
    <lineage>
        <taxon>Eukaryota</taxon>
        <taxon>Metazoa</taxon>
        <taxon>Ecdysozoa</taxon>
        <taxon>Arthropoda</taxon>
        <taxon>Chelicerata</taxon>
        <taxon>Arachnida</taxon>
        <taxon>Araneae</taxon>
        <taxon>Araneomorphae</taxon>
        <taxon>Entelegynae</taxon>
        <taxon>Araneoidea</taxon>
        <taxon>Araneidae</taxon>
        <taxon>Araneus</taxon>
    </lineage>
</organism>
<evidence type="ECO:0000313" key="9">
    <source>
        <dbReference type="EMBL" id="GBN19408.1"/>
    </source>
</evidence>
<evidence type="ECO:0000256" key="3">
    <source>
        <dbReference type="ARBA" id="ARBA00022884"/>
    </source>
</evidence>
<evidence type="ECO:0000313" key="10">
    <source>
        <dbReference type="Proteomes" id="UP000499080"/>
    </source>
</evidence>
<dbReference type="InterPro" id="IPR035979">
    <property type="entry name" value="RBD_domain_sf"/>
</dbReference>
<dbReference type="PANTHER" id="PTHR13952">
    <property type="entry name" value="U1 SMALL NUCLEAR RIBONUCLEOPROTEIN 70 KD"/>
    <property type="match status" value="1"/>
</dbReference>
<dbReference type="GO" id="GO:0071011">
    <property type="term" value="C:precatalytic spliceosome"/>
    <property type="evidence" value="ECO:0007669"/>
    <property type="project" value="TreeGrafter"/>
</dbReference>
<evidence type="ECO:0000256" key="2">
    <source>
        <dbReference type="ARBA" id="ARBA00021080"/>
    </source>
</evidence>
<dbReference type="PROSITE" id="PS50102">
    <property type="entry name" value="RRM"/>
    <property type="match status" value="1"/>
</dbReference>
<evidence type="ECO:0000256" key="4">
    <source>
        <dbReference type="ARBA" id="ARBA00023242"/>
    </source>
</evidence>
<keyword evidence="10" id="KW-1185">Reference proteome</keyword>
<evidence type="ECO:0000256" key="6">
    <source>
        <dbReference type="PROSITE-ProRule" id="PRU00176"/>
    </source>
</evidence>
<evidence type="ECO:0000256" key="7">
    <source>
        <dbReference type="SAM" id="MobiDB-lite"/>
    </source>
</evidence>
<dbReference type="AlphaFoldDB" id="A0A4Y2LX50"/>
<dbReference type="Gene3D" id="3.30.70.330">
    <property type="match status" value="1"/>
</dbReference>
<comment type="subcellular location">
    <subcellularLocation>
        <location evidence="1">Nucleus</location>
    </subcellularLocation>
</comment>
<dbReference type="Pfam" id="PF00076">
    <property type="entry name" value="RRM_1"/>
    <property type="match status" value="1"/>
</dbReference>
<evidence type="ECO:0000256" key="5">
    <source>
        <dbReference type="ARBA" id="ARBA00031739"/>
    </source>
</evidence>
<dbReference type="GO" id="GO:0017069">
    <property type="term" value="F:snRNA binding"/>
    <property type="evidence" value="ECO:0007669"/>
    <property type="project" value="TreeGrafter"/>
</dbReference>
<evidence type="ECO:0000256" key="1">
    <source>
        <dbReference type="ARBA" id="ARBA00004123"/>
    </source>
</evidence>
<feature type="non-terminal residue" evidence="9">
    <location>
        <position position="1"/>
    </location>
</feature>
<gene>
    <name evidence="9" type="primary">snrnp35</name>
    <name evidence="9" type="ORF">AVEN_193885_1</name>
</gene>
<dbReference type="SMART" id="SM00360">
    <property type="entry name" value="RRM"/>
    <property type="match status" value="1"/>
</dbReference>
<keyword evidence="4" id="KW-0539">Nucleus</keyword>
<keyword evidence="3 6" id="KW-0694">RNA-binding</keyword>
<feature type="domain" description="RRM" evidence="8">
    <location>
        <begin position="56"/>
        <end position="134"/>
    </location>
</feature>
<dbReference type="EMBL" id="BGPR01006487">
    <property type="protein sequence ID" value="GBN19408.1"/>
    <property type="molecule type" value="Genomic_DNA"/>
</dbReference>
<dbReference type="GO" id="GO:0003729">
    <property type="term" value="F:mRNA binding"/>
    <property type="evidence" value="ECO:0007669"/>
    <property type="project" value="TreeGrafter"/>
</dbReference>
<dbReference type="GO" id="GO:0000398">
    <property type="term" value="P:mRNA splicing, via spliceosome"/>
    <property type="evidence" value="ECO:0007669"/>
    <property type="project" value="TreeGrafter"/>
</dbReference>
<dbReference type="InterPro" id="IPR000504">
    <property type="entry name" value="RRM_dom"/>
</dbReference>
<feature type="compositionally biased region" description="Basic and acidic residues" evidence="7">
    <location>
        <begin position="176"/>
        <end position="205"/>
    </location>
</feature>
<comment type="caution">
    <text evidence="9">The sequence shown here is derived from an EMBL/GenBank/DDBJ whole genome shotgun (WGS) entry which is preliminary data.</text>
</comment>
<keyword evidence="9" id="KW-0687">Ribonucleoprotein</keyword>
<protein>
    <recommendedName>
        <fullName evidence="2">U11/U12 small nuclear ribonucleoprotein 35 kDa protein</fullName>
    </recommendedName>
    <alternativeName>
        <fullName evidence="5">U1 snRNP-binding protein homolog</fullName>
    </alternativeName>
</protein>
<dbReference type="InterPro" id="IPR012677">
    <property type="entry name" value="Nucleotide-bd_a/b_plait_sf"/>
</dbReference>
<dbReference type="PANTHER" id="PTHR13952:SF6">
    <property type="entry name" value="U11_U12 SMALL NUCLEAR RIBONUCLEOPROTEIN 35 KDA PROTEIN"/>
    <property type="match status" value="1"/>
</dbReference>